<sequence>MNSLLDLFFDDESDESDDDFEMAAVLIAEMERNKQPKHGGSMQGREVVHRNKQQGHDKLFEDYFANNPVFGPVTFRRRFRMSKALFLRIAAAVEAHCPYF</sequence>
<dbReference type="AlphaFoldDB" id="A0A8T0V5P2"/>
<accession>A0A8T0V5P2</accession>
<gene>
    <name evidence="1" type="ORF">PVAP13_3KG125484</name>
</gene>
<proteinExistence type="predicted"/>
<reference evidence="1" key="1">
    <citation type="submission" date="2020-05" db="EMBL/GenBank/DDBJ databases">
        <title>WGS assembly of Panicum virgatum.</title>
        <authorList>
            <person name="Lovell J.T."/>
            <person name="Jenkins J."/>
            <person name="Shu S."/>
            <person name="Juenger T.E."/>
            <person name="Schmutz J."/>
        </authorList>
    </citation>
    <scope>NUCLEOTIDE SEQUENCE</scope>
    <source>
        <strain evidence="1">AP13</strain>
    </source>
</reference>
<dbReference type="PANTHER" id="PTHR47150:SF7">
    <property type="entry name" value="NUCLEASE"/>
    <property type="match status" value="1"/>
</dbReference>
<evidence type="ECO:0000313" key="1">
    <source>
        <dbReference type="EMBL" id="KAG2627399.1"/>
    </source>
</evidence>
<dbReference type="Proteomes" id="UP000823388">
    <property type="component" value="Chromosome 3K"/>
</dbReference>
<comment type="caution">
    <text evidence="1">The sequence shown here is derived from an EMBL/GenBank/DDBJ whole genome shotgun (WGS) entry which is preliminary data.</text>
</comment>
<organism evidence="1 2">
    <name type="scientific">Panicum virgatum</name>
    <name type="common">Blackwell switchgrass</name>
    <dbReference type="NCBI Taxonomy" id="38727"/>
    <lineage>
        <taxon>Eukaryota</taxon>
        <taxon>Viridiplantae</taxon>
        <taxon>Streptophyta</taxon>
        <taxon>Embryophyta</taxon>
        <taxon>Tracheophyta</taxon>
        <taxon>Spermatophyta</taxon>
        <taxon>Magnoliopsida</taxon>
        <taxon>Liliopsida</taxon>
        <taxon>Poales</taxon>
        <taxon>Poaceae</taxon>
        <taxon>PACMAD clade</taxon>
        <taxon>Panicoideae</taxon>
        <taxon>Panicodae</taxon>
        <taxon>Paniceae</taxon>
        <taxon>Panicinae</taxon>
        <taxon>Panicum</taxon>
        <taxon>Panicum sect. Hiantes</taxon>
    </lineage>
</organism>
<evidence type="ECO:0000313" key="2">
    <source>
        <dbReference type="Proteomes" id="UP000823388"/>
    </source>
</evidence>
<dbReference type="PANTHER" id="PTHR47150">
    <property type="entry name" value="OS12G0169200 PROTEIN"/>
    <property type="match status" value="1"/>
</dbReference>
<dbReference type="EMBL" id="CM029041">
    <property type="protein sequence ID" value="KAG2627399.1"/>
    <property type="molecule type" value="Genomic_DNA"/>
</dbReference>
<name>A0A8T0V5P2_PANVG</name>
<keyword evidence="2" id="KW-1185">Reference proteome</keyword>
<protein>
    <submittedName>
        <fullName evidence="1">Uncharacterized protein</fullName>
    </submittedName>
</protein>